<evidence type="ECO:0000313" key="2">
    <source>
        <dbReference type="EMBL" id="GJB91449.1"/>
    </source>
</evidence>
<sequence length="128" mass="14634">MDHGGWTGVKVKERRRGPDGWIRVLQGLVILCWGGFVALLSLYHFARPEVAYGFLVYGGVKVRQSWDPLLTPWLERGLWGCCLLTLMVLVLVLVLARGRSRRQEDARHVNLFILLLILVACLLLYYRG</sequence>
<feature type="transmembrane region" description="Helical" evidence="1">
    <location>
        <begin position="108"/>
        <end position="126"/>
    </location>
</feature>
<dbReference type="AlphaFoldDB" id="A0ABD0B5N6"/>
<dbReference type="EMBL" id="BPOP01000011">
    <property type="protein sequence ID" value="GJB91449.1"/>
    <property type="molecule type" value="Genomic_DNA"/>
</dbReference>
<protein>
    <recommendedName>
        <fullName evidence="4">Transmembrane protein</fullName>
    </recommendedName>
</protein>
<keyword evidence="1" id="KW-0812">Transmembrane</keyword>
<dbReference type="Proteomes" id="UP000737420">
    <property type="component" value="Unassembled WGS sequence"/>
</dbReference>
<comment type="caution">
    <text evidence="2">The sequence shown here is derived from an EMBL/GenBank/DDBJ whole genome shotgun (WGS) entry which is preliminary data.</text>
</comment>
<proteinExistence type="predicted"/>
<organism evidence="2 3">
    <name type="scientific">Aeromonas caviae</name>
    <name type="common">Aeromonas punctata</name>
    <dbReference type="NCBI Taxonomy" id="648"/>
    <lineage>
        <taxon>Bacteria</taxon>
        <taxon>Pseudomonadati</taxon>
        <taxon>Pseudomonadota</taxon>
        <taxon>Gammaproteobacteria</taxon>
        <taxon>Aeromonadales</taxon>
        <taxon>Aeromonadaceae</taxon>
        <taxon>Aeromonas</taxon>
    </lineage>
</organism>
<reference evidence="2 3" key="1">
    <citation type="submission" date="2021-07" db="EMBL/GenBank/DDBJ databases">
        <title>Draft genome sequence of carbapenem-resistant Aeromonas spp. in Japan.</title>
        <authorList>
            <person name="Maehana S."/>
            <person name="Suzuki M."/>
            <person name="Kitasato H."/>
        </authorList>
    </citation>
    <scope>NUCLEOTIDE SEQUENCE [LARGE SCALE GENOMIC DNA]</scope>
    <source>
        <strain evidence="2 3">KAM382</strain>
    </source>
</reference>
<evidence type="ECO:0000313" key="3">
    <source>
        <dbReference type="Proteomes" id="UP000737420"/>
    </source>
</evidence>
<feature type="transmembrane region" description="Helical" evidence="1">
    <location>
        <begin position="77"/>
        <end position="96"/>
    </location>
</feature>
<evidence type="ECO:0008006" key="4">
    <source>
        <dbReference type="Google" id="ProtNLM"/>
    </source>
</evidence>
<feature type="transmembrane region" description="Helical" evidence="1">
    <location>
        <begin position="21"/>
        <end position="46"/>
    </location>
</feature>
<accession>A0ABD0B5N6</accession>
<evidence type="ECO:0000256" key="1">
    <source>
        <dbReference type="SAM" id="Phobius"/>
    </source>
</evidence>
<gene>
    <name evidence="2" type="ORF">KAM382_15100</name>
</gene>
<keyword evidence="1" id="KW-0472">Membrane</keyword>
<name>A0ABD0B5N6_AERCA</name>
<keyword evidence="1" id="KW-1133">Transmembrane helix</keyword>